<name>A0A151AJM4_9EURY</name>
<dbReference type="GO" id="GO:0140664">
    <property type="term" value="F:ATP-dependent DNA damage sensor activity"/>
    <property type="evidence" value="ECO:0007669"/>
    <property type="project" value="InterPro"/>
</dbReference>
<evidence type="ECO:0000256" key="3">
    <source>
        <dbReference type="ARBA" id="ARBA00023204"/>
    </source>
</evidence>
<dbReference type="InterPro" id="IPR014790">
    <property type="entry name" value="MutL_C"/>
</dbReference>
<dbReference type="SUPFAM" id="SSF54211">
    <property type="entry name" value="Ribosomal protein S5 domain 2-like"/>
    <property type="match status" value="1"/>
</dbReference>
<keyword evidence="9" id="KW-1185">Reference proteome</keyword>
<dbReference type="GO" id="GO:0006298">
    <property type="term" value="P:mismatch repair"/>
    <property type="evidence" value="ECO:0007669"/>
    <property type="project" value="UniProtKB-UniRule"/>
</dbReference>
<dbReference type="Gene3D" id="3.30.565.10">
    <property type="entry name" value="Histidine kinase-like ATPase, C-terminal domain"/>
    <property type="match status" value="1"/>
</dbReference>
<gene>
    <name evidence="4 8" type="primary">mutL</name>
    <name evidence="8" type="ORF">HAPAU_04330</name>
</gene>
<dbReference type="GO" id="GO:0030983">
    <property type="term" value="F:mismatched DNA binding"/>
    <property type="evidence" value="ECO:0007669"/>
    <property type="project" value="InterPro"/>
</dbReference>
<dbReference type="SUPFAM" id="SSF118116">
    <property type="entry name" value="DNA mismatch repair protein MutL"/>
    <property type="match status" value="1"/>
</dbReference>
<dbReference type="FunFam" id="3.30.565.10:FF:000003">
    <property type="entry name" value="DNA mismatch repair endonuclease MutL"/>
    <property type="match status" value="1"/>
</dbReference>
<evidence type="ECO:0000313" key="9">
    <source>
        <dbReference type="Proteomes" id="UP000075321"/>
    </source>
</evidence>
<dbReference type="GO" id="GO:0016887">
    <property type="term" value="F:ATP hydrolysis activity"/>
    <property type="evidence" value="ECO:0007669"/>
    <property type="project" value="InterPro"/>
</dbReference>
<evidence type="ECO:0000256" key="2">
    <source>
        <dbReference type="ARBA" id="ARBA00022763"/>
    </source>
</evidence>
<dbReference type="GO" id="GO:0032300">
    <property type="term" value="C:mismatch repair complex"/>
    <property type="evidence" value="ECO:0007669"/>
    <property type="project" value="InterPro"/>
</dbReference>
<evidence type="ECO:0000256" key="1">
    <source>
        <dbReference type="ARBA" id="ARBA00006082"/>
    </source>
</evidence>
<feature type="compositionally biased region" description="Polar residues" evidence="5">
    <location>
        <begin position="369"/>
        <end position="381"/>
    </location>
</feature>
<sequence>MSRNENEIRTLDPATVDKIAAGEVVERPASVVKELVENALDADAAEITVEIDAGGIERIRVADDGVGMSEEAVRKAVQQHTTSKLRSLSDLERGVSTLGFRGEALYTIGAVSRLAITTKPRGGETGTTLTLAGGEIEAVEPAGCPEGTAVEVTDLFYNTPARKKYLKRESTEFDHVNTIVTRYALANPGVRFALEHNGREVFSTTGQGDRQATILSIYGREVARGMVPIEEVAEGPLDGMSGYVSDPETTRASSTYISTYVNGRYVRTNTVRTAVVDAYGTQLAPSRYPFAVLDLDVPPESVDVNVHPRKMEVRFGEETAIREQIEETIEGTLLDHGLIRTSAPRGRSTPDETEIAPGSADRNRERSASKSGSPTARSSRASAEGSKHEHDGGSSGIEESDVSSASDIPVDGEETGPRAHEGSRFGAPTRQTAFGEPEGPSYDRLPDLRVLGQLQDTYVVCESEAGLVLVDQHAADERVHYERLRAELAGETTTQALVSPVELELTAREAELFASYEDALAHLGFVATREGRTVRITTVPAVFDATLPPDLLRDALAECVSGDPGDTVEATVDDLVGDLACYPAVTGNTSLTEGSVVELLSALDGCENPYACPHGRPTVIRIDREELAERFERDYPGHAERRD</sequence>
<dbReference type="InterPro" id="IPR013507">
    <property type="entry name" value="DNA_mismatch_S5_2-like"/>
</dbReference>
<dbReference type="InterPro" id="IPR002099">
    <property type="entry name" value="MutL/Mlh/PMS"/>
</dbReference>
<keyword evidence="3 4" id="KW-0234">DNA repair</keyword>
<dbReference type="Pfam" id="PF13589">
    <property type="entry name" value="HATPase_c_3"/>
    <property type="match status" value="1"/>
</dbReference>
<dbReference type="InterPro" id="IPR037198">
    <property type="entry name" value="MutL_C_sf"/>
</dbReference>
<dbReference type="InterPro" id="IPR038973">
    <property type="entry name" value="MutL/Mlh/Pms-like"/>
</dbReference>
<dbReference type="OrthoDB" id="146201at2157"/>
<dbReference type="NCBIfam" id="TIGR00585">
    <property type="entry name" value="mutl"/>
    <property type="match status" value="1"/>
</dbReference>
<dbReference type="CDD" id="cd00782">
    <property type="entry name" value="MutL_Trans"/>
    <property type="match status" value="1"/>
</dbReference>
<evidence type="ECO:0000256" key="5">
    <source>
        <dbReference type="SAM" id="MobiDB-lite"/>
    </source>
</evidence>
<organism evidence="8 9">
    <name type="scientific">Halalkalicoccus paucihalophilus</name>
    <dbReference type="NCBI Taxonomy" id="1008153"/>
    <lineage>
        <taxon>Archaea</taxon>
        <taxon>Methanobacteriati</taxon>
        <taxon>Methanobacteriota</taxon>
        <taxon>Stenosarchaea group</taxon>
        <taxon>Halobacteria</taxon>
        <taxon>Halobacteriales</taxon>
        <taxon>Halococcaceae</taxon>
        <taxon>Halalkalicoccus</taxon>
    </lineage>
</organism>
<dbReference type="Gene3D" id="3.30.230.10">
    <property type="match status" value="1"/>
</dbReference>
<keyword evidence="2 4" id="KW-0227">DNA damage</keyword>
<evidence type="ECO:0000259" key="7">
    <source>
        <dbReference type="SMART" id="SM01340"/>
    </source>
</evidence>
<dbReference type="PATRIC" id="fig|1008153.3.peg.437"/>
<proteinExistence type="inferred from homology"/>
<feature type="domain" description="MutL C-terminal dimerisation" evidence="6">
    <location>
        <begin position="450"/>
        <end position="591"/>
    </location>
</feature>
<dbReference type="SMART" id="SM01340">
    <property type="entry name" value="DNA_mis_repair"/>
    <property type="match status" value="1"/>
</dbReference>
<dbReference type="InterPro" id="IPR014762">
    <property type="entry name" value="DNA_mismatch_repair_CS"/>
</dbReference>
<comment type="similarity">
    <text evidence="1 4">Belongs to the DNA mismatch repair MutL/HexB family.</text>
</comment>
<dbReference type="Proteomes" id="UP000075321">
    <property type="component" value="Unassembled WGS sequence"/>
</dbReference>
<dbReference type="Gene3D" id="3.30.1370.100">
    <property type="entry name" value="MutL, C-terminal domain, regulatory subdomain"/>
    <property type="match status" value="1"/>
</dbReference>
<evidence type="ECO:0000313" key="8">
    <source>
        <dbReference type="EMBL" id="KYH27765.1"/>
    </source>
</evidence>
<dbReference type="SUPFAM" id="SSF55874">
    <property type="entry name" value="ATPase domain of HSP90 chaperone/DNA topoisomerase II/histidine kinase"/>
    <property type="match status" value="1"/>
</dbReference>
<dbReference type="SMART" id="SM00853">
    <property type="entry name" value="MutL_C"/>
    <property type="match status" value="1"/>
</dbReference>
<dbReference type="InterPro" id="IPR042121">
    <property type="entry name" value="MutL_C_regsub"/>
</dbReference>
<dbReference type="Pfam" id="PF01119">
    <property type="entry name" value="DNA_mis_repair"/>
    <property type="match status" value="1"/>
</dbReference>
<dbReference type="AlphaFoldDB" id="A0A151AJM4"/>
<comment type="caution">
    <text evidence="8">The sequence shown here is derived from an EMBL/GenBank/DDBJ whole genome shotgun (WGS) entry which is preliminary data.</text>
</comment>
<feature type="region of interest" description="Disordered" evidence="5">
    <location>
        <begin position="332"/>
        <end position="441"/>
    </location>
</feature>
<protein>
    <recommendedName>
        <fullName evidence="4">DNA mismatch repair protein MutL</fullName>
    </recommendedName>
</protein>
<dbReference type="HAMAP" id="MF_00149">
    <property type="entry name" value="DNA_mis_repair"/>
    <property type="match status" value="1"/>
</dbReference>
<evidence type="ECO:0000256" key="4">
    <source>
        <dbReference type="HAMAP-Rule" id="MF_00149"/>
    </source>
</evidence>
<dbReference type="PANTHER" id="PTHR10073">
    <property type="entry name" value="DNA MISMATCH REPAIR PROTEIN MLH, PMS, MUTL"/>
    <property type="match status" value="1"/>
</dbReference>
<reference evidence="8 9" key="1">
    <citation type="submission" date="2016-02" db="EMBL/GenBank/DDBJ databases">
        <title>Genome sequence of Halalkalicoccus paucihalophilus DSM 24557.</title>
        <authorList>
            <person name="Poehlein A."/>
            <person name="Daniel R."/>
        </authorList>
    </citation>
    <scope>NUCLEOTIDE SEQUENCE [LARGE SCALE GENOMIC DNA]</scope>
    <source>
        <strain evidence="8 9">DSM 24557</strain>
    </source>
</reference>
<dbReference type="PROSITE" id="PS00058">
    <property type="entry name" value="DNA_MISMATCH_REPAIR_1"/>
    <property type="match status" value="1"/>
</dbReference>
<dbReference type="RefSeq" id="WP_066378918.1">
    <property type="nucleotide sequence ID" value="NZ_LTAZ01000001.1"/>
</dbReference>
<dbReference type="InterPro" id="IPR020568">
    <property type="entry name" value="Ribosomal_Su5_D2-typ_SF"/>
</dbReference>
<dbReference type="Gene3D" id="3.30.1540.20">
    <property type="entry name" value="MutL, C-terminal domain, dimerisation subdomain"/>
    <property type="match status" value="1"/>
</dbReference>
<accession>A0A151AJM4</accession>
<dbReference type="GO" id="GO:0005524">
    <property type="term" value="F:ATP binding"/>
    <property type="evidence" value="ECO:0007669"/>
    <property type="project" value="InterPro"/>
</dbReference>
<evidence type="ECO:0000259" key="6">
    <source>
        <dbReference type="SMART" id="SM00853"/>
    </source>
</evidence>
<feature type="domain" description="DNA mismatch repair protein S5" evidence="7">
    <location>
        <begin position="214"/>
        <end position="334"/>
    </location>
</feature>
<comment type="function">
    <text evidence="4">This protein is involved in the repair of mismatches in DNA. It is required for dam-dependent methyl-directed DNA mismatch repair. May act as a 'molecular matchmaker', a protein that promotes the formation of a stable complex between two or more DNA-binding proteins in an ATP-dependent manner without itself being part of a final effector complex.</text>
</comment>
<dbReference type="InterPro" id="IPR014721">
    <property type="entry name" value="Ribsml_uS5_D2-typ_fold_subgr"/>
</dbReference>
<dbReference type="Pfam" id="PF08676">
    <property type="entry name" value="MutL_C"/>
    <property type="match status" value="1"/>
</dbReference>
<dbReference type="InterPro" id="IPR042120">
    <property type="entry name" value="MutL_C_dimsub"/>
</dbReference>
<dbReference type="EMBL" id="LTAZ01000001">
    <property type="protein sequence ID" value="KYH27765.1"/>
    <property type="molecule type" value="Genomic_DNA"/>
</dbReference>
<dbReference type="PANTHER" id="PTHR10073:SF12">
    <property type="entry name" value="DNA MISMATCH REPAIR PROTEIN MLH1"/>
    <property type="match status" value="1"/>
</dbReference>
<dbReference type="InterPro" id="IPR036890">
    <property type="entry name" value="HATPase_C_sf"/>
</dbReference>
<dbReference type="CDD" id="cd16926">
    <property type="entry name" value="HATPase_MutL-MLH-PMS-like"/>
    <property type="match status" value="1"/>
</dbReference>
<dbReference type="InterPro" id="IPR020667">
    <property type="entry name" value="DNA_mismatch_repair_MutL"/>
</dbReference>